<dbReference type="Proteomes" id="UP000006280">
    <property type="component" value="Segment"/>
</dbReference>
<dbReference type="InterPro" id="IPR027417">
    <property type="entry name" value="P-loop_NTPase"/>
</dbReference>
<dbReference type="PANTHER" id="PTHR39184:SF1">
    <property type="entry name" value="PBSX PHAGE TERMINASE LARGE SUBUNIT"/>
    <property type="match status" value="1"/>
</dbReference>
<dbReference type="InterPro" id="IPR035421">
    <property type="entry name" value="Terminase_6C"/>
</dbReference>
<dbReference type="KEGG" id="vg:13826847"/>
<dbReference type="SUPFAM" id="SSF52540">
    <property type="entry name" value="P-loop containing nucleoside triphosphate hydrolases"/>
    <property type="match status" value="1"/>
</dbReference>
<evidence type="ECO:0000256" key="4">
    <source>
        <dbReference type="ARBA" id="ARBA00023219"/>
    </source>
</evidence>
<evidence type="ECO:0000313" key="6">
    <source>
        <dbReference type="EMBL" id="AFQ22304.1"/>
    </source>
</evidence>
<dbReference type="Pfam" id="PF03237">
    <property type="entry name" value="Terminase_6N"/>
    <property type="match status" value="1"/>
</dbReference>
<proteinExistence type="predicted"/>
<dbReference type="EMBL" id="JX195166">
    <property type="protein sequence ID" value="AFQ22304.1"/>
    <property type="molecule type" value="Genomic_DNA"/>
</dbReference>
<dbReference type="InterPro" id="IPR014001">
    <property type="entry name" value="Helicase_ATP-bd"/>
</dbReference>
<dbReference type="Pfam" id="PF17289">
    <property type="entry name" value="Terminase_6C"/>
    <property type="match status" value="1"/>
</dbReference>
<gene>
    <name evidence="6" type="ORF">My1_145</name>
</gene>
<keyword evidence="2" id="KW-0547">Nucleotide-binding</keyword>
<keyword evidence="7" id="KW-1185">Reference proteome</keyword>
<name>J9QL24_9CAUD</name>
<evidence type="ECO:0000313" key="7">
    <source>
        <dbReference type="Proteomes" id="UP000006280"/>
    </source>
</evidence>
<dbReference type="Gene3D" id="3.40.50.300">
    <property type="entry name" value="P-loop containing nucleotide triphosphate hydrolases"/>
    <property type="match status" value="1"/>
</dbReference>
<dbReference type="PANTHER" id="PTHR39184">
    <property type="match status" value="1"/>
</dbReference>
<protein>
    <submittedName>
        <fullName evidence="6">Terminase large subunit</fullName>
    </submittedName>
</protein>
<keyword evidence="1" id="KW-1188">Viral release from host cell</keyword>
<evidence type="ECO:0000259" key="5">
    <source>
        <dbReference type="PROSITE" id="PS51192"/>
    </source>
</evidence>
<evidence type="ECO:0000256" key="3">
    <source>
        <dbReference type="ARBA" id="ARBA00022840"/>
    </source>
</evidence>
<organism evidence="6 7">
    <name type="scientific">Pectobacterium phage My1</name>
    <dbReference type="NCBI Taxonomy" id="1204539"/>
    <lineage>
        <taxon>Viruses</taxon>
        <taxon>Duplodnaviria</taxon>
        <taxon>Heunggongvirae</taxon>
        <taxon>Uroviricota</taxon>
        <taxon>Caudoviricetes</taxon>
        <taxon>Demerecviridae</taxon>
        <taxon>Mccorquodalevirinae</taxon>
        <taxon>Myunavirus</taxon>
        <taxon>Myunavirus My1</taxon>
    </lineage>
</organism>
<dbReference type="Gene3D" id="3.30.420.280">
    <property type="match status" value="1"/>
</dbReference>
<evidence type="ECO:0000256" key="1">
    <source>
        <dbReference type="ARBA" id="ARBA00022612"/>
    </source>
</evidence>
<keyword evidence="4" id="KW-0231">Viral genome packaging</keyword>
<feature type="domain" description="Helicase ATP-binding" evidence="5">
    <location>
        <begin position="46"/>
        <end position="205"/>
    </location>
</feature>
<sequence>MQVSRRYVNTQDIVDFGVQDRFFKFPVSGLLAKEGIEPNSPQIAIINALEDPKHRFVVACVSRRVGKSFIAYTLGFLKLLEPGVKVLVVAPNYSLANIGWDQIKKLINKYGLKTVRENSKDKEIELENGSLFKIASAAQPDSAVGRSYDLIIFDEAAISMDGGSAFDIQLRPTLDKPNSKALFISTPRGNNWFKVFYEKGFSDQLRNWVSIHGTYRDNPRASLDDIEEARRTVSEAYFKQEYEADFTTFEGQIYDTFSVDKHVRDLSGMYTNFFNVEEFETLMGIDVGYRDPTAILTLKYHYDQDVYYVLEEYQQAELTTAQHAAYIQKTVDKYGVDRIFVDAAAAQFRQDLAYEHEIPSSAAKKSVLDGIALLQSLFQQDKIIIDSSCHGLIQALQGYSWAMPDTNILTKEKPVHDKNSHMADALRYALYSITRGK</sequence>
<dbReference type="OrthoDB" id="3251at10239"/>
<keyword evidence="3" id="KW-0067">ATP-binding</keyword>
<dbReference type="InterPro" id="IPR052380">
    <property type="entry name" value="Viral_DNA_packaging_terminase"/>
</dbReference>
<dbReference type="GeneID" id="13826847"/>
<dbReference type="GO" id="GO:0005524">
    <property type="term" value="F:ATP binding"/>
    <property type="evidence" value="ECO:0007669"/>
    <property type="project" value="UniProtKB-KW"/>
</dbReference>
<accession>J9QL24</accession>
<dbReference type="RefSeq" id="YP_006906397.1">
    <property type="nucleotide sequence ID" value="NC_018837.1"/>
</dbReference>
<dbReference type="PROSITE" id="PS51192">
    <property type="entry name" value="HELICASE_ATP_BIND_1"/>
    <property type="match status" value="1"/>
</dbReference>
<evidence type="ECO:0000256" key="2">
    <source>
        <dbReference type="ARBA" id="ARBA00022741"/>
    </source>
</evidence>
<reference evidence="6 7" key="1">
    <citation type="journal article" date="2012" name="J. Virol.">
        <title>Complete Genome Sequence of Pectobacterium carotovorum subsp. carotovorum Bacteriophage My1.</title>
        <authorList>
            <person name="Lee D.H."/>
            <person name="Lee J.H."/>
            <person name="Shin H."/>
            <person name="Ji S."/>
            <person name="Roh E."/>
            <person name="Jung K."/>
            <person name="Ryu S."/>
            <person name="Choi J."/>
            <person name="Heu S."/>
        </authorList>
    </citation>
    <scope>NUCLEOTIDE SEQUENCE [LARGE SCALE GENOMIC DNA]</scope>
</reference>